<keyword evidence="1" id="KW-0472">Membrane</keyword>
<protein>
    <recommendedName>
        <fullName evidence="5">MEGF10_11</fullName>
    </recommendedName>
</protein>
<organism evidence="3 4">
    <name type="scientific">Mytilus coruscus</name>
    <name type="common">Sea mussel</name>
    <dbReference type="NCBI Taxonomy" id="42192"/>
    <lineage>
        <taxon>Eukaryota</taxon>
        <taxon>Metazoa</taxon>
        <taxon>Spiralia</taxon>
        <taxon>Lophotrochozoa</taxon>
        <taxon>Mollusca</taxon>
        <taxon>Bivalvia</taxon>
        <taxon>Autobranchia</taxon>
        <taxon>Pteriomorphia</taxon>
        <taxon>Mytilida</taxon>
        <taxon>Mytiloidea</taxon>
        <taxon>Mytilidae</taxon>
        <taxon>Mytilinae</taxon>
        <taxon>Mytilus</taxon>
    </lineage>
</organism>
<evidence type="ECO:0008006" key="5">
    <source>
        <dbReference type="Google" id="ProtNLM"/>
    </source>
</evidence>
<keyword evidence="1" id="KW-1133">Transmembrane helix</keyword>
<feature type="signal peptide" evidence="2">
    <location>
        <begin position="1"/>
        <end position="15"/>
    </location>
</feature>
<accession>A0A6J8EVZ2</accession>
<evidence type="ECO:0000313" key="3">
    <source>
        <dbReference type="EMBL" id="CAC5424778.1"/>
    </source>
</evidence>
<keyword evidence="4" id="KW-1185">Reference proteome</keyword>
<sequence length="319" mass="36277">MILIVLPILLFSTLSTINTLTGRTCQYAGREVCCTHFYEAANQTCIECPIGSTSTKGVTCYHCQYPYYGNRCAYKCQCNFKFCDFKQGCSSFTRTTKQLSIQRKGTTKILKGTVTYPDRSHTNKPSDEKTGKEDDDKIVFYAGAVGLLVMAILIGMLLNGVKNKYCSRQIVSEQKDDDRHEPAEASLEMYSYEYIDEQQITDQNPCSVPPSLPVPRNVEQNQLNETSENNHRDSIDAKNCIRVEDEGYLNPYQPIQVANIYKHEYKAIGVEITTNKQADEYLHPYNSLLKHGMPESHEYKDLRNENIKSELESSESNKS</sequence>
<dbReference type="EMBL" id="CACVKT020010064">
    <property type="protein sequence ID" value="CAC5424778.1"/>
    <property type="molecule type" value="Genomic_DNA"/>
</dbReference>
<proteinExistence type="predicted"/>
<evidence type="ECO:0000256" key="1">
    <source>
        <dbReference type="SAM" id="Phobius"/>
    </source>
</evidence>
<dbReference type="AlphaFoldDB" id="A0A6J8EVZ2"/>
<dbReference type="OrthoDB" id="6121956at2759"/>
<feature type="chain" id="PRO_5027020360" description="MEGF10_11" evidence="2">
    <location>
        <begin position="16"/>
        <end position="319"/>
    </location>
</feature>
<feature type="transmembrane region" description="Helical" evidence="1">
    <location>
        <begin position="138"/>
        <end position="158"/>
    </location>
</feature>
<reference evidence="3 4" key="1">
    <citation type="submission" date="2020-06" db="EMBL/GenBank/DDBJ databases">
        <authorList>
            <person name="Li R."/>
            <person name="Bekaert M."/>
        </authorList>
    </citation>
    <scope>NUCLEOTIDE SEQUENCE [LARGE SCALE GENOMIC DNA]</scope>
    <source>
        <strain evidence="4">wild</strain>
    </source>
</reference>
<name>A0A6J8EVZ2_MYTCO</name>
<evidence type="ECO:0000256" key="2">
    <source>
        <dbReference type="SAM" id="SignalP"/>
    </source>
</evidence>
<gene>
    <name evidence="3" type="ORF">MCOR_56654</name>
</gene>
<keyword evidence="1" id="KW-0812">Transmembrane</keyword>
<dbReference type="Proteomes" id="UP000507470">
    <property type="component" value="Unassembled WGS sequence"/>
</dbReference>
<evidence type="ECO:0000313" key="4">
    <source>
        <dbReference type="Proteomes" id="UP000507470"/>
    </source>
</evidence>
<keyword evidence="2" id="KW-0732">Signal</keyword>